<dbReference type="NCBIfam" id="TIGR02464">
    <property type="entry name" value="ribofla_fusion"/>
    <property type="match status" value="1"/>
</dbReference>
<gene>
    <name evidence="2" type="ORF">LCGC14_0478660</name>
</gene>
<dbReference type="Gene3D" id="1.10.357.40">
    <property type="entry name" value="YbiA-like"/>
    <property type="match status" value="1"/>
</dbReference>
<feature type="domain" description="NADAR" evidence="1">
    <location>
        <begin position="19"/>
        <end position="161"/>
    </location>
</feature>
<proteinExistence type="predicted"/>
<name>A0A0F9ST02_9ZZZZ</name>
<dbReference type="CDD" id="cd15457">
    <property type="entry name" value="NADAR"/>
    <property type="match status" value="1"/>
</dbReference>
<evidence type="ECO:0000259" key="1">
    <source>
        <dbReference type="Pfam" id="PF08719"/>
    </source>
</evidence>
<evidence type="ECO:0000313" key="2">
    <source>
        <dbReference type="EMBL" id="KKN65727.1"/>
    </source>
</evidence>
<sequence>MSKTTMGESKMKTIDSFNDDYDFLSNFYLVCVEYEGLIYPSTEHAYQAAKSLNPKARKTIRDAKNSAGVPDCGRAKKMGQKLTLRKDWEYVKRTVMLDLLRKKFAQDGHGHKKHNLKSKLISTGNAKLVEGNWWKDTYWGVCNGKGQNWLGRLLMTVREELLEQKKRSVVLDKDNNYLSREAVLGKIKEE</sequence>
<accession>A0A0F9ST02</accession>
<dbReference type="AlphaFoldDB" id="A0A0F9ST02"/>
<dbReference type="SUPFAM" id="SSF143990">
    <property type="entry name" value="YbiA-like"/>
    <property type="match status" value="1"/>
</dbReference>
<reference evidence="2" key="1">
    <citation type="journal article" date="2015" name="Nature">
        <title>Complex archaea that bridge the gap between prokaryotes and eukaryotes.</title>
        <authorList>
            <person name="Spang A."/>
            <person name="Saw J.H."/>
            <person name="Jorgensen S.L."/>
            <person name="Zaremba-Niedzwiedzka K."/>
            <person name="Martijn J."/>
            <person name="Lind A.E."/>
            <person name="van Eijk R."/>
            <person name="Schleper C."/>
            <person name="Guy L."/>
            <person name="Ettema T.J."/>
        </authorList>
    </citation>
    <scope>NUCLEOTIDE SEQUENCE</scope>
</reference>
<protein>
    <recommendedName>
        <fullName evidence="1">NADAR domain-containing protein</fullName>
    </recommendedName>
</protein>
<dbReference type="Pfam" id="PF08719">
    <property type="entry name" value="NADAR"/>
    <property type="match status" value="1"/>
</dbReference>
<dbReference type="InterPro" id="IPR012816">
    <property type="entry name" value="NADAR"/>
</dbReference>
<comment type="caution">
    <text evidence="2">The sequence shown here is derived from an EMBL/GenBank/DDBJ whole genome shotgun (WGS) entry which is preliminary data.</text>
</comment>
<dbReference type="InterPro" id="IPR037238">
    <property type="entry name" value="YbiA-like_sf"/>
</dbReference>
<dbReference type="EMBL" id="LAZR01000517">
    <property type="protein sequence ID" value="KKN65727.1"/>
    <property type="molecule type" value="Genomic_DNA"/>
</dbReference>
<organism evidence="2">
    <name type="scientific">marine sediment metagenome</name>
    <dbReference type="NCBI Taxonomy" id="412755"/>
    <lineage>
        <taxon>unclassified sequences</taxon>
        <taxon>metagenomes</taxon>
        <taxon>ecological metagenomes</taxon>
    </lineage>
</organism>